<dbReference type="EMBL" id="VBUU01000029">
    <property type="protein sequence ID" value="TLG01757.1"/>
    <property type="molecule type" value="Genomic_DNA"/>
</dbReference>
<dbReference type="OrthoDB" id="3638097at2"/>
<dbReference type="RefSeq" id="WP_138457956.1">
    <property type="nucleotide sequence ID" value="NZ_VBUU01000029.1"/>
</dbReference>
<comment type="caution">
    <text evidence="1">The sequence shown here is derived from an EMBL/GenBank/DDBJ whole genome shotgun (WGS) entry which is preliminary data.</text>
</comment>
<evidence type="ECO:0000313" key="1">
    <source>
        <dbReference type="EMBL" id="TLG01757.1"/>
    </source>
</evidence>
<dbReference type="SUPFAM" id="SSF56219">
    <property type="entry name" value="DNase I-like"/>
    <property type="match status" value="1"/>
</dbReference>
<sequence length="327" mass="35598">MTRTVRDELTIGTWNLWEHGMYPKRAGEHERYDRQARVMADQARAHVWLLQEIGDAASFVALAEMLGMDCMAAASGESATSPVFDPGGRGFGVGVMWDPAAGISAVPGTLRVFTRDVFFHGVASVVLDLGDDRLLHVASGHATPWGAPQNIAEAKRWVSIMTRPNRGLPAEFAGRVLPGVLGTDSNAVTGDRVRREDGSWVYHAADPFEGQEWIADMVYQVPLPYERDERTGYPVPRADRGAGDVLWAGGLHDAAAVLGLPVVPTTGYHPVDPYGPRDLDHLRVNTALLGALADLTVVDTEDVRASSDHRPKQLTLRRSLIPRTIPS</sequence>
<reference evidence="1 2" key="1">
    <citation type="submission" date="2019-05" db="EMBL/GenBank/DDBJ databases">
        <title>Genomes sequences of two Nocardia cyriacigeorgica environmental isolates, type strains Nocardia asteroides ATCC 19247 and Nocardia cyriacigeorgica DSM 44484.</title>
        <authorList>
            <person name="Vautrin F."/>
            <person name="Bergeron E."/>
            <person name="Dubost A."/>
            <person name="Abrouk D."/>
            <person name="Rodriguez Nava V."/>
            <person name="Pujic P."/>
        </authorList>
    </citation>
    <scope>NUCLEOTIDE SEQUENCE [LARGE SCALE GENOMIC DNA]</scope>
    <source>
        <strain evidence="1 2">EML 1456</strain>
    </source>
</reference>
<gene>
    <name evidence="1" type="ORF">FEK35_23130</name>
</gene>
<organism evidence="1 2">
    <name type="scientific">Nocardia cyriacigeorgica</name>
    <dbReference type="NCBI Taxonomy" id="135487"/>
    <lineage>
        <taxon>Bacteria</taxon>
        <taxon>Bacillati</taxon>
        <taxon>Actinomycetota</taxon>
        <taxon>Actinomycetes</taxon>
        <taxon>Mycobacteriales</taxon>
        <taxon>Nocardiaceae</taxon>
        <taxon>Nocardia</taxon>
    </lineage>
</organism>
<proteinExistence type="predicted"/>
<evidence type="ECO:0008006" key="3">
    <source>
        <dbReference type="Google" id="ProtNLM"/>
    </source>
</evidence>
<accession>A0A5R8P8D1</accession>
<evidence type="ECO:0000313" key="2">
    <source>
        <dbReference type="Proteomes" id="UP000308349"/>
    </source>
</evidence>
<dbReference type="InterPro" id="IPR036691">
    <property type="entry name" value="Endo/exonu/phosph_ase_sf"/>
</dbReference>
<name>A0A5R8P8D1_9NOCA</name>
<dbReference type="Gene3D" id="3.60.10.10">
    <property type="entry name" value="Endonuclease/exonuclease/phosphatase"/>
    <property type="match status" value="1"/>
</dbReference>
<dbReference type="AlphaFoldDB" id="A0A5R8P8D1"/>
<dbReference type="Proteomes" id="UP000308349">
    <property type="component" value="Unassembled WGS sequence"/>
</dbReference>
<protein>
    <recommendedName>
        <fullName evidence="3">Endonuclease/exonuclease/phosphatase family protein</fullName>
    </recommendedName>
</protein>